<proteinExistence type="predicted"/>
<reference evidence="2" key="1">
    <citation type="submission" date="2022-10" db="EMBL/GenBank/DDBJ databases">
        <authorList>
            <person name="Botero Cardona J."/>
        </authorList>
    </citation>
    <scope>NUCLEOTIDE SEQUENCE</scope>
    <source>
        <strain evidence="2">R-83534</strain>
    </source>
</reference>
<sequence>MDHHNSTLLPKIQIEQIISLDNEEELHSLCETLEASIIEGYHCKWTKPPPRHLIENHFKGVLLVPEKTLLVARLDGNIVGICEVNTPPKQINSCDISVKIDIFTVAPYALNMGIEQRLLAKMEQIVSQLGFPIINVIIDETQKKLLQFYLQNEYLHWATHPYYQRIDGQIVKGLFLYKSFLNTSSS</sequence>
<dbReference type="Proteomes" id="UP001154272">
    <property type="component" value="Unassembled WGS sequence"/>
</dbReference>
<protein>
    <submittedName>
        <fullName evidence="2">Phosphoribosylformimino-5-aminoimidazole carboxamide ribonucleotide (ProFAR) isomerase (HisA) (PDB:4U28)</fullName>
    </submittedName>
</protein>
<comment type="caution">
    <text evidence="2">The sequence shown here is derived from an EMBL/GenBank/DDBJ whole genome shotgun (WGS) entry which is preliminary data.</text>
</comment>
<feature type="domain" description="N-acetyltransferase" evidence="1">
    <location>
        <begin position="16"/>
        <end position="177"/>
    </location>
</feature>
<dbReference type="Gene3D" id="3.40.630.30">
    <property type="match status" value="1"/>
</dbReference>
<dbReference type="GO" id="GO:0016853">
    <property type="term" value="F:isomerase activity"/>
    <property type="evidence" value="ECO:0007669"/>
    <property type="project" value="UniProtKB-KW"/>
</dbReference>
<evidence type="ECO:0000313" key="2">
    <source>
        <dbReference type="EMBL" id="CAI3940565.1"/>
    </source>
</evidence>
<dbReference type="PROSITE" id="PS51186">
    <property type="entry name" value="GNAT"/>
    <property type="match status" value="1"/>
</dbReference>
<organism evidence="2 3">
    <name type="scientific">Commensalibacter papalotli</name>
    <name type="common">ex Botero et al. 2024</name>
    <dbReference type="NCBI Taxonomy" id="2972766"/>
    <lineage>
        <taxon>Bacteria</taxon>
        <taxon>Pseudomonadati</taxon>
        <taxon>Pseudomonadota</taxon>
        <taxon>Alphaproteobacteria</taxon>
        <taxon>Acetobacterales</taxon>
        <taxon>Acetobacteraceae</taxon>
    </lineage>
</organism>
<gene>
    <name evidence="2" type="ORF">R83534S58_LOCUS1098</name>
</gene>
<dbReference type="EMBL" id="CAMXCH010000002">
    <property type="protein sequence ID" value="CAI3940565.1"/>
    <property type="molecule type" value="Genomic_DNA"/>
</dbReference>
<accession>A0ABN8W752</accession>
<keyword evidence="2" id="KW-0413">Isomerase</keyword>
<evidence type="ECO:0000259" key="1">
    <source>
        <dbReference type="PROSITE" id="PS51186"/>
    </source>
</evidence>
<evidence type="ECO:0000313" key="3">
    <source>
        <dbReference type="Proteomes" id="UP001154272"/>
    </source>
</evidence>
<name>A0ABN8W752_9PROT</name>
<dbReference type="InterPro" id="IPR016181">
    <property type="entry name" value="Acyl_CoA_acyltransferase"/>
</dbReference>
<dbReference type="SUPFAM" id="SSF55729">
    <property type="entry name" value="Acyl-CoA N-acyltransferases (Nat)"/>
    <property type="match status" value="1"/>
</dbReference>
<keyword evidence="3" id="KW-1185">Reference proteome</keyword>
<dbReference type="Pfam" id="PF00583">
    <property type="entry name" value="Acetyltransf_1"/>
    <property type="match status" value="1"/>
</dbReference>
<dbReference type="InterPro" id="IPR000182">
    <property type="entry name" value="GNAT_dom"/>
</dbReference>